<dbReference type="AlphaFoldDB" id="A0A1H7KT63"/>
<organism evidence="2 3">
    <name type="scientific">Olivibacter domesticus</name>
    <name type="common">Pseudosphingobacterium domesticum</name>
    <dbReference type="NCBI Taxonomy" id="407022"/>
    <lineage>
        <taxon>Bacteria</taxon>
        <taxon>Pseudomonadati</taxon>
        <taxon>Bacteroidota</taxon>
        <taxon>Sphingobacteriia</taxon>
        <taxon>Sphingobacteriales</taxon>
        <taxon>Sphingobacteriaceae</taxon>
        <taxon>Olivibacter</taxon>
    </lineage>
</organism>
<accession>A0A1H7KT63</accession>
<dbReference type="STRING" id="407022.SAMN05661044_01457"/>
<feature type="region of interest" description="Disordered" evidence="1">
    <location>
        <begin position="18"/>
        <end position="42"/>
    </location>
</feature>
<dbReference type="Proteomes" id="UP000199421">
    <property type="component" value="Unassembled WGS sequence"/>
</dbReference>
<gene>
    <name evidence="2" type="ORF">SAMN05661044_01457</name>
</gene>
<evidence type="ECO:0000256" key="1">
    <source>
        <dbReference type="SAM" id="MobiDB-lite"/>
    </source>
</evidence>
<proteinExistence type="predicted"/>
<evidence type="ECO:0000313" key="2">
    <source>
        <dbReference type="EMBL" id="SEK90001.1"/>
    </source>
</evidence>
<keyword evidence="3" id="KW-1185">Reference proteome</keyword>
<protein>
    <submittedName>
        <fullName evidence="2">Uncharacterized protein</fullName>
    </submittedName>
</protein>
<evidence type="ECO:0000313" key="3">
    <source>
        <dbReference type="Proteomes" id="UP000199421"/>
    </source>
</evidence>
<dbReference type="EMBL" id="FOAF01000001">
    <property type="protein sequence ID" value="SEK90001.1"/>
    <property type="molecule type" value="Genomic_DNA"/>
</dbReference>
<name>A0A1H7KT63_OLID1</name>
<dbReference type="RefSeq" id="WP_262496890.1">
    <property type="nucleotide sequence ID" value="NZ_FOAF01000001.1"/>
</dbReference>
<reference evidence="3" key="1">
    <citation type="submission" date="2016-10" db="EMBL/GenBank/DDBJ databases">
        <authorList>
            <person name="Varghese N."/>
            <person name="Submissions S."/>
        </authorList>
    </citation>
    <scope>NUCLEOTIDE SEQUENCE [LARGE SCALE GENOMIC DNA]</scope>
    <source>
        <strain evidence="3">DSM 18733</strain>
    </source>
</reference>
<sequence>MACSGYGSYLIKKYPGDYTSAHDRQNKGPSGPGAETLSCKSA</sequence>